<feature type="transmembrane region" description="Helical" evidence="1">
    <location>
        <begin position="198"/>
        <end position="224"/>
    </location>
</feature>
<reference evidence="2" key="1">
    <citation type="submission" date="2022-01" db="EMBL/GenBank/DDBJ databases">
        <title>Genome Sequence Resource for Two Populations of Ditylenchus destructor, the Migratory Endoparasitic Phytonematode.</title>
        <authorList>
            <person name="Zhang H."/>
            <person name="Lin R."/>
            <person name="Xie B."/>
        </authorList>
    </citation>
    <scope>NUCLEOTIDE SEQUENCE</scope>
    <source>
        <strain evidence="2">BazhouSP</strain>
    </source>
</reference>
<feature type="transmembrane region" description="Helical" evidence="1">
    <location>
        <begin position="90"/>
        <end position="115"/>
    </location>
</feature>
<sequence>MELHPITEDSYSVYQNCMHINSVFNSVVTAVVIFIILRKTPDSMKTYKWFLINAATCCFALDIFITLFFLPVTTLPWILGGCATGLLKPLGPMATVIGWVSLSQLLGMCGLSLNFTMLYRLAAIYNKTHLLKNKPVLILLAFIQIFFTTPTIILVLFIHPPEESSLHYVKESHPNLFDFYSTHSCSLITIEMPPFMPYIYLAIGSILVTVLMMVTQMTLMLSGLRKMKNKMSERTYRMHKQLTSALFIQTRDAQLSGLPTWAIVGIEPGLADWKAEA</sequence>
<dbReference type="EMBL" id="JAKKPZ010000493">
    <property type="protein sequence ID" value="KAI1694594.1"/>
    <property type="molecule type" value="Genomic_DNA"/>
</dbReference>
<dbReference type="AlphaFoldDB" id="A0AAD4MJE3"/>
<dbReference type="InterPro" id="IPR019422">
    <property type="entry name" value="7TM_GPCR_serpentine_rcpt_Srh"/>
</dbReference>
<feature type="transmembrane region" description="Helical" evidence="1">
    <location>
        <begin position="20"/>
        <end position="37"/>
    </location>
</feature>
<dbReference type="Proteomes" id="UP001201812">
    <property type="component" value="Unassembled WGS sequence"/>
</dbReference>
<dbReference type="Pfam" id="PF10318">
    <property type="entry name" value="7TM_GPCR_Srh"/>
    <property type="match status" value="1"/>
</dbReference>
<keyword evidence="1" id="KW-0812">Transmembrane</keyword>
<feature type="transmembrane region" description="Helical" evidence="1">
    <location>
        <begin position="136"/>
        <end position="158"/>
    </location>
</feature>
<keyword evidence="3" id="KW-1185">Reference proteome</keyword>
<evidence type="ECO:0000313" key="2">
    <source>
        <dbReference type="EMBL" id="KAI1694594.1"/>
    </source>
</evidence>
<comment type="caution">
    <text evidence="2">The sequence shown here is derived from an EMBL/GenBank/DDBJ whole genome shotgun (WGS) entry which is preliminary data.</text>
</comment>
<evidence type="ECO:0000313" key="3">
    <source>
        <dbReference type="Proteomes" id="UP001201812"/>
    </source>
</evidence>
<name>A0AAD4MJE3_9BILA</name>
<keyword evidence="1" id="KW-1133">Transmembrane helix</keyword>
<proteinExistence type="predicted"/>
<accession>A0AAD4MJE3</accession>
<feature type="transmembrane region" description="Helical" evidence="1">
    <location>
        <begin position="49"/>
        <end position="70"/>
    </location>
</feature>
<organism evidence="2 3">
    <name type="scientific">Ditylenchus destructor</name>
    <dbReference type="NCBI Taxonomy" id="166010"/>
    <lineage>
        <taxon>Eukaryota</taxon>
        <taxon>Metazoa</taxon>
        <taxon>Ecdysozoa</taxon>
        <taxon>Nematoda</taxon>
        <taxon>Chromadorea</taxon>
        <taxon>Rhabditida</taxon>
        <taxon>Tylenchina</taxon>
        <taxon>Tylenchomorpha</taxon>
        <taxon>Sphaerularioidea</taxon>
        <taxon>Anguinidae</taxon>
        <taxon>Anguininae</taxon>
        <taxon>Ditylenchus</taxon>
    </lineage>
</organism>
<keyword evidence="1" id="KW-0472">Membrane</keyword>
<protein>
    <submittedName>
        <fullName evidence="2">Serpentine type 7TM GPCR chemoreceptor srh domain-containing protein</fullName>
    </submittedName>
</protein>
<gene>
    <name evidence="2" type="ORF">DdX_20034</name>
</gene>
<dbReference type="PANTHER" id="PTHR46891">
    <property type="entry name" value="SERPENTINE RECEPTOR, CLASS H-RELATED"/>
    <property type="match status" value="1"/>
</dbReference>
<evidence type="ECO:0000256" key="1">
    <source>
        <dbReference type="SAM" id="Phobius"/>
    </source>
</evidence>